<proteinExistence type="predicted"/>
<evidence type="ECO:0000313" key="3">
    <source>
        <dbReference type="Proteomes" id="UP000473574"/>
    </source>
</evidence>
<comment type="caution">
    <text evidence="2">The sequence shown here is derived from an EMBL/GenBank/DDBJ whole genome shotgun (WGS) entry which is preliminary data.</text>
</comment>
<dbReference type="AlphaFoldDB" id="A0A6M0S7E8"/>
<evidence type="ECO:0000313" key="2">
    <source>
        <dbReference type="EMBL" id="NEZ64316.1"/>
    </source>
</evidence>
<feature type="transmembrane region" description="Helical" evidence="1">
    <location>
        <begin position="12"/>
        <end position="29"/>
    </location>
</feature>
<protein>
    <submittedName>
        <fullName evidence="2">Uncharacterized protein</fullName>
    </submittedName>
</protein>
<name>A0A6M0S7E8_9CYAN</name>
<accession>A0A6M0S7E8</accession>
<reference evidence="2 3" key="1">
    <citation type="journal article" date="2020" name="Microb. Ecol.">
        <title>Ecogenomics of the Marine Benthic Filamentous Cyanobacterium Adonisia.</title>
        <authorList>
            <person name="Walter J.M."/>
            <person name="Coutinho F.H."/>
            <person name="Leomil L."/>
            <person name="Hargreaves P.I."/>
            <person name="Campeao M.E."/>
            <person name="Vieira V.V."/>
            <person name="Silva B.S."/>
            <person name="Fistarol G.O."/>
            <person name="Salomon P.S."/>
            <person name="Sawabe T."/>
            <person name="Mino S."/>
            <person name="Hosokawa M."/>
            <person name="Miyashita H."/>
            <person name="Maruyama F."/>
            <person name="van Verk M.C."/>
            <person name="Dutilh B.E."/>
            <person name="Thompson C.C."/>
            <person name="Thompson F.L."/>
        </authorList>
    </citation>
    <scope>NUCLEOTIDE SEQUENCE [LARGE SCALE GENOMIC DNA]</scope>
    <source>
        <strain evidence="2 3">CCMR0082</strain>
    </source>
</reference>
<keyword evidence="1" id="KW-0472">Membrane</keyword>
<dbReference type="Proteomes" id="UP000473574">
    <property type="component" value="Unassembled WGS sequence"/>
</dbReference>
<keyword evidence="1" id="KW-0812">Transmembrane</keyword>
<feature type="transmembrane region" description="Helical" evidence="1">
    <location>
        <begin position="41"/>
        <end position="60"/>
    </location>
</feature>
<keyword evidence="1" id="KW-1133">Transmembrane helix</keyword>
<dbReference type="EMBL" id="QZCE01000002">
    <property type="protein sequence ID" value="NEZ64316.1"/>
    <property type="molecule type" value="Genomic_DNA"/>
</dbReference>
<evidence type="ECO:0000256" key="1">
    <source>
        <dbReference type="SAM" id="Phobius"/>
    </source>
</evidence>
<organism evidence="2 3">
    <name type="scientific">Adonisia turfae CCMR0082</name>
    <dbReference type="NCBI Taxonomy" id="2304604"/>
    <lineage>
        <taxon>Bacteria</taxon>
        <taxon>Bacillati</taxon>
        <taxon>Cyanobacteriota</taxon>
        <taxon>Adonisia</taxon>
        <taxon>Adonisia turfae</taxon>
    </lineage>
</organism>
<sequence length="63" mass="7381">MSMALQRRCLKQPFVAVVDTILFFLRKMWPFWQILGKISYLVRQLTFLASVAMFAVLTNIKLS</sequence>
<gene>
    <name evidence="2" type="ORF">D0962_16205</name>
</gene>